<dbReference type="STRING" id="7375.A0A0L0CFB3"/>
<name>A0A0L0CFB3_LUCCU</name>
<dbReference type="EMBL" id="JRES01000484">
    <property type="protein sequence ID" value="KNC30926.1"/>
    <property type="molecule type" value="Genomic_DNA"/>
</dbReference>
<organism evidence="1 2">
    <name type="scientific">Lucilia cuprina</name>
    <name type="common">Green bottle fly</name>
    <name type="synonym">Australian sheep blowfly</name>
    <dbReference type="NCBI Taxonomy" id="7375"/>
    <lineage>
        <taxon>Eukaryota</taxon>
        <taxon>Metazoa</taxon>
        <taxon>Ecdysozoa</taxon>
        <taxon>Arthropoda</taxon>
        <taxon>Hexapoda</taxon>
        <taxon>Insecta</taxon>
        <taxon>Pterygota</taxon>
        <taxon>Neoptera</taxon>
        <taxon>Endopterygota</taxon>
        <taxon>Diptera</taxon>
        <taxon>Brachycera</taxon>
        <taxon>Muscomorpha</taxon>
        <taxon>Oestroidea</taxon>
        <taxon>Calliphoridae</taxon>
        <taxon>Luciliinae</taxon>
        <taxon>Lucilia</taxon>
    </lineage>
</organism>
<accession>A0A0L0CFB3</accession>
<keyword evidence="2" id="KW-1185">Reference proteome</keyword>
<dbReference type="Proteomes" id="UP000037069">
    <property type="component" value="Unassembled WGS sequence"/>
</dbReference>
<dbReference type="Pfam" id="PF07841">
    <property type="entry name" value="DM4_12"/>
    <property type="match status" value="1"/>
</dbReference>
<gene>
    <name evidence="1" type="ORF">FF38_09279</name>
</gene>
<dbReference type="OMA" id="EPFHFSN"/>
<dbReference type="AlphaFoldDB" id="A0A0L0CFB3"/>
<dbReference type="InterPro" id="IPR006631">
    <property type="entry name" value="DM4_12"/>
</dbReference>
<proteinExistence type="predicted"/>
<dbReference type="SMART" id="SM00718">
    <property type="entry name" value="DM4_12"/>
    <property type="match status" value="1"/>
</dbReference>
<evidence type="ECO:0000313" key="1">
    <source>
        <dbReference type="EMBL" id="KNC30926.1"/>
    </source>
</evidence>
<sequence>MCQFGFYIVSGIFILLQPVEAVIVPLLVFPRTAPTRIQWISGIGIPLDNLKYEAMTTGFVLKAEYFLPENVTQLKIRTVMPFQKRSIINTIKLDKFLSTPTEAPLQKRKDFVRNNKKVLLSSYRWTIYKGFEGLAERMGLSGRDCILKSICEAAETSFHYYNGLVAELLHILLTPSSSADQLSTHSDNEYYHAEHLGRSGANCQRVFKSCPRSLLEHFTDIHHLSESVKSILG</sequence>
<dbReference type="PANTHER" id="PTHR21398">
    <property type="entry name" value="AGAP007094-PA"/>
    <property type="match status" value="1"/>
</dbReference>
<protein>
    <submittedName>
        <fullName evidence="1">Uncharacterized protein</fullName>
    </submittedName>
</protein>
<dbReference type="PANTHER" id="PTHR21398:SF21">
    <property type="entry name" value="AGAP004005-PA"/>
    <property type="match status" value="1"/>
</dbReference>
<comment type="caution">
    <text evidence="1">The sequence shown here is derived from an EMBL/GenBank/DDBJ whole genome shotgun (WGS) entry which is preliminary data.</text>
</comment>
<evidence type="ECO:0000313" key="2">
    <source>
        <dbReference type="Proteomes" id="UP000037069"/>
    </source>
</evidence>
<reference evidence="1 2" key="1">
    <citation type="journal article" date="2015" name="Nat. Commun.">
        <title>Lucilia cuprina genome unlocks parasitic fly biology to underpin future interventions.</title>
        <authorList>
            <person name="Anstead C.A."/>
            <person name="Korhonen P.K."/>
            <person name="Young N.D."/>
            <person name="Hall R.S."/>
            <person name="Jex A.R."/>
            <person name="Murali S.C."/>
            <person name="Hughes D.S."/>
            <person name="Lee S.F."/>
            <person name="Perry T."/>
            <person name="Stroehlein A.J."/>
            <person name="Ansell B.R."/>
            <person name="Breugelmans B."/>
            <person name="Hofmann A."/>
            <person name="Qu J."/>
            <person name="Dugan S."/>
            <person name="Lee S.L."/>
            <person name="Chao H."/>
            <person name="Dinh H."/>
            <person name="Han Y."/>
            <person name="Doddapaneni H.V."/>
            <person name="Worley K.C."/>
            <person name="Muzny D.M."/>
            <person name="Ioannidis P."/>
            <person name="Waterhouse R.M."/>
            <person name="Zdobnov E.M."/>
            <person name="James P.J."/>
            <person name="Bagnall N.H."/>
            <person name="Kotze A.C."/>
            <person name="Gibbs R.A."/>
            <person name="Richards S."/>
            <person name="Batterham P."/>
            <person name="Gasser R.B."/>
        </authorList>
    </citation>
    <scope>NUCLEOTIDE SEQUENCE [LARGE SCALE GENOMIC DNA]</scope>
    <source>
        <strain evidence="1 2">LS</strain>
        <tissue evidence="1">Full body</tissue>
    </source>
</reference>
<dbReference type="OrthoDB" id="8186940at2759"/>